<dbReference type="PANTHER" id="PTHR43569:SF2">
    <property type="entry name" value="AMIDOHYDROLASE-RELATED DOMAIN-CONTAINING PROTEIN"/>
    <property type="match status" value="1"/>
</dbReference>
<evidence type="ECO:0000259" key="2">
    <source>
        <dbReference type="Pfam" id="PF04909"/>
    </source>
</evidence>
<organism evidence="3 4">
    <name type="scientific">Mesorhizobium alhagi CCNWXJ12-2</name>
    <dbReference type="NCBI Taxonomy" id="1107882"/>
    <lineage>
        <taxon>Bacteria</taxon>
        <taxon>Pseudomonadati</taxon>
        <taxon>Pseudomonadota</taxon>
        <taxon>Alphaproteobacteria</taxon>
        <taxon>Hyphomicrobiales</taxon>
        <taxon>Phyllobacteriaceae</taxon>
        <taxon>Allomesorhizobium</taxon>
    </lineage>
</organism>
<keyword evidence="3" id="KW-0378">Hydrolase</keyword>
<evidence type="ECO:0000313" key="4">
    <source>
        <dbReference type="Proteomes" id="UP000003250"/>
    </source>
</evidence>
<dbReference type="InterPro" id="IPR006680">
    <property type="entry name" value="Amidohydro-rel"/>
</dbReference>
<evidence type="ECO:0000256" key="1">
    <source>
        <dbReference type="ARBA" id="ARBA00038310"/>
    </source>
</evidence>
<comment type="similarity">
    <text evidence="1">Belongs to the metallo-dependent hydrolases superfamily.</text>
</comment>
<evidence type="ECO:0000313" key="3">
    <source>
        <dbReference type="EMBL" id="EHK59221.1"/>
    </source>
</evidence>
<dbReference type="Pfam" id="PF04909">
    <property type="entry name" value="Amidohydro_2"/>
    <property type="match status" value="1"/>
</dbReference>
<sequence length="296" mass="32952">MLVDTHLHIIDKSRLSYPWLAEVPALDRDFLYAEYKRQALRAGISDAIHMEVDAAPDRIEAEIDFAGEQSRQPGSLIRGCIAACRPEEPRFSALVEKYTADPFVLGFRRLINPLPDGVSDSSIFVENIRRLSGTRLTFDAHVHGHQLPRAIGLADAAPQVRLILDHCGVPDIRGGDFSVWREGIADIARRENVTAKISGIIAYADPDNWTVETLRPYVEHIIESFGWNRVVWGSDWPVCTLGGGLLAWTSATHALLSGCANEEREKLFWRNADRIWKLGLGASLTHPTDPEATQSP</sequence>
<dbReference type="CDD" id="cd01292">
    <property type="entry name" value="metallo-dependent_hydrolases"/>
    <property type="match status" value="1"/>
</dbReference>
<dbReference type="SUPFAM" id="SSF51556">
    <property type="entry name" value="Metallo-dependent hydrolases"/>
    <property type="match status" value="1"/>
</dbReference>
<dbReference type="EMBL" id="AHAM01000014">
    <property type="protein sequence ID" value="EHK59221.1"/>
    <property type="molecule type" value="Genomic_DNA"/>
</dbReference>
<accession>H0HJ58</accession>
<dbReference type="Proteomes" id="UP000003250">
    <property type="component" value="Unassembled WGS sequence"/>
</dbReference>
<dbReference type="InterPro" id="IPR032466">
    <property type="entry name" value="Metal_Hydrolase"/>
</dbReference>
<protein>
    <submittedName>
        <fullName evidence="3">Amidohydrolase 2</fullName>
    </submittedName>
</protein>
<gene>
    <name evidence="3" type="ORF">MAXJ12_00812</name>
</gene>
<dbReference type="AlphaFoldDB" id="H0HJ58"/>
<dbReference type="PATRIC" id="fig|1107882.3.peg.159"/>
<reference evidence="3 4" key="1">
    <citation type="journal article" date="2012" name="J. Bacteriol.">
        <title>Draft Genome Sequence of Mesorhizobium alhagi CCNWXJ12-2T, a Novel Salt-Resistant Species Isolated from the Desert of Northwestern China.</title>
        <authorList>
            <person name="Zhou M."/>
            <person name="Chen W."/>
            <person name="Chen H."/>
            <person name="Wei G."/>
        </authorList>
    </citation>
    <scope>NUCLEOTIDE SEQUENCE [LARGE SCALE GENOMIC DNA]</scope>
    <source>
        <strain evidence="3 4">CCNWXJ12-2</strain>
    </source>
</reference>
<dbReference type="InterPro" id="IPR052350">
    <property type="entry name" value="Metallo-dep_Lactonases"/>
</dbReference>
<dbReference type="OrthoDB" id="9787654at2"/>
<dbReference type="RefSeq" id="WP_008833820.1">
    <property type="nucleotide sequence ID" value="NZ_AHAM01000014.1"/>
</dbReference>
<dbReference type="Gene3D" id="3.20.20.140">
    <property type="entry name" value="Metal-dependent hydrolases"/>
    <property type="match status" value="1"/>
</dbReference>
<proteinExistence type="inferred from homology"/>
<name>H0HJ58_9HYPH</name>
<dbReference type="PANTHER" id="PTHR43569">
    <property type="entry name" value="AMIDOHYDROLASE"/>
    <property type="match status" value="1"/>
</dbReference>
<keyword evidence="4" id="KW-1185">Reference proteome</keyword>
<feature type="domain" description="Amidohydrolase-related" evidence="2">
    <location>
        <begin position="3"/>
        <end position="278"/>
    </location>
</feature>
<dbReference type="GO" id="GO:0016787">
    <property type="term" value="F:hydrolase activity"/>
    <property type="evidence" value="ECO:0007669"/>
    <property type="project" value="UniProtKB-KW"/>
</dbReference>